<name>A0A8J6HGE3_TENMO</name>
<dbReference type="EMBL" id="JABDTM020024551">
    <property type="protein sequence ID" value="KAH0814174.1"/>
    <property type="molecule type" value="Genomic_DNA"/>
</dbReference>
<evidence type="ECO:0000313" key="1">
    <source>
        <dbReference type="EMBL" id="KAH0814174.1"/>
    </source>
</evidence>
<dbReference type="Proteomes" id="UP000719412">
    <property type="component" value="Unassembled WGS sequence"/>
</dbReference>
<protein>
    <submittedName>
        <fullName evidence="1">Uncharacterized protein</fullName>
    </submittedName>
</protein>
<sequence length="67" mass="7416">MDRNLPLLWALDFFDSTTDGLVAGGSNIYLWNAGSSPTTKHGTINIGIERSIQTSVFDNGRSLRNFR</sequence>
<comment type="caution">
    <text evidence="1">The sequence shown here is derived from an EMBL/GenBank/DDBJ whole genome shotgun (WGS) entry which is preliminary data.</text>
</comment>
<proteinExistence type="predicted"/>
<reference evidence="1" key="2">
    <citation type="submission" date="2021-08" db="EMBL/GenBank/DDBJ databases">
        <authorList>
            <person name="Eriksson T."/>
        </authorList>
    </citation>
    <scope>NUCLEOTIDE SEQUENCE</scope>
    <source>
        <strain evidence="1">Stoneville</strain>
        <tissue evidence="1">Whole head</tissue>
    </source>
</reference>
<evidence type="ECO:0000313" key="2">
    <source>
        <dbReference type="Proteomes" id="UP000719412"/>
    </source>
</evidence>
<gene>
    <name evidence="1" type="ORF">GEV33_008616</name>
</gene>
<keyword evidence="2" id="KW-1185">Reference proteome</keyword>
<reference evidence="1" key="1">
    <citation type="journal article" date="2020" name="J Insects Food Feed">
        <title>The yellow mealworm (Tenebrio molitor) genome: a resource for the emerging insects as food and feed industry.</title>
        <authorList>
            <person name="Eriksson T."/>
            <person name="Andere A."/>
            <person name="Kelstrup H."/>
            <person name="Emery V."/>
            <person name="Picard C."/>
        </authorList>
    </citation>
    <scope>NUCLEOTIDE SEQUENCE</scope>
    <source>
        <strain evidence="1">Stoneville</strain>
        <tissue evidence="1">Whole head</tissue>
    </source>
</reference>
<organism evidence="1 2">
    <name type="scientific">Tenebrio molitor</name>
    <name type="common">Yellow mealworm beetle</name>
    <dbReference type="NCBI Taxonomy" id="7067"/>
    <lineage>
        <taxon>Eukaryota</taxon>
        <taxon>Metazoa</taxon>
        <taxon>Ecdysozoa</taxon>
        <taxon>Arthropoda</taxon>
        <taxon>Hexapoda</taxon>
        <taxon>Insecta</taxon>
        <taxon>Pterygota</taxon>
        <taxon>Neoptera</taxon>
        <taxon>Endopterygota</taxon>
        <taxon>Coleoptera</taxon>
        <taxon>Polyphaga</taxon>
        <taxon>Cucujiformia</taxon>
        <taxon>Tenebrionidae</taxon>
        <taxon>Tenebrio</taxon>
    </lineage>
</organism>
<accession>A0A8J6HGE3</accession>
<dbReference type="AlphaFoldDB" id="A0A8J6HGE3"/>